<accession>A0ABU9L2L5</accession>
<proteinExistence type="predicted"/>
<feature type="transmembrane region" description="Helical" evidence="1">
    <location>
        <begin position="186"/>
        <end position="207"/>
    </location>
</feature>
<feature type="transmembrane region" description="Helical" evidence="1">
    <location>
        <begin position="255"/>
        <end position="275"/>
    </location>
</feature>
<feature type="transmembrane region" description="Helical" evidence="1">
    <location>
        <begin position="213"/>
        <end position="235"/>
    </location>
</feature>
<dbReference type="EMBL" id="JBCDNA010000002">
    <property type="protein sequence ID" value="MEL4455817.1"/>
    <property type="molecule type" value="Genomic_DNA"/>
</dbReference>
<keyword evidence="1" id="KW-1133">Transmembrane helix</keyword>
<protein>
    <submittedName>
        <fullName evidence="2">TIGR00341 family protein</fullName>
    </submittedName>
</protein>
<dbReference type="PANTHER" id="PTHR20992">
    <property type="entry name" value="AT15442P-RELATED"/>
    <property type="match status" value="1"/>
</dbReference>
<keyword evidence="1" id="KW-0472">Membrane</keyword>
<dbReference type="NCBIfam" id="TIGR00341">
    <property type="entry name" value="TIGR00341 family protein"/>
    <property type="match status" value="1"/>
</dbReference>
<name>A0ABU9L2L5_9FLAO</name>
<reference evidence="2 3" key="1">
    <citation type="submission" date="2024-04" db="EMBL/GenBank/DDBJ databases">
        <title>whole genome sequencing of Lutimonas vermicola strain IMCC1616.</title>
        <authorList>
            <person name="Bae S.S."/>
        </authorList>
    </citation>
    <scope>NUCLEOTIDE SEQUENCE [LARGE SCALE GENOMIC DNA]</scope>
    <source>
        <strain evidence="2 3">IMCC1616</strain>
    </source>
</reference>
<sequence length="482" mass="55067">MEENKKDLAGEDKKFQEQKEEVQKEFKGFFQSLKEYIPQLLSIRRDTDKEATAKTIREGVSIKGQTAWILVFSILIASIGLNVSSTAVVIGAMLISPLMGPILGIGFSIGVNDVDTLKSSVINFGAMVFLSLLTSFIFFSIPIFKEATPEILARTKPDVRDVLIAISGGLALIIAISRNKPQFNTVAGVAIATALMPPLCTAGFGLATGQFNYFGGAMFLFMINCIYIALAAFVITKYLKFPMLKYINQAKRKRISRIASLIAFVILAFSIYLFYQLYVLNDYTIKAEKFIENLKVEGVNIIGDSKESINFQDRQIKLYVFGSDYSASDKERWEQQMEDLGLKNSTLTILKSQDDSGIREDIDKLKELYINSHQMLSSRDETIKDKDLRIDELEKDLRRYYANEVHFDRMIKEIHINYVDLDEIRYAREYVTNFEKMDTLNIVSVKWKAKVSNRQKKQQQEQLKAWLQTRLNIKNIEVRELK</sequence>
<organism evidence="2 3">
    <name type="scientific">Lutimonas vermicola</name>
    <dbReference type="NCBI Taxonomy" id="414288"/>
    <lineage>
        <taxon>Bacteria</taxon>
        <taxon>Pseudomonadati</taxon>
        <taxon>Bacteroidota</taxon>
        <taxon>Flavobacteriia</taxon>
        <taxon>Flavobacteriales</taxon>
        <taxon>Flavobacteriaceae</taxon>
        <taxon>Lutimonas</taxon>
    </lineage>
</organism>
<dbReference type="Proteomes" id="UP001474120">
    <property type="component" value="Unassembled WGS sequence"/>
</dbReference>
<evidence type="ECO:0000313" key="3">
    <source>
        <dbReference type="Proteomes" id="UP001474120"/>
    </source>
</evidence>
<dbReference type="Pfam" id="PF04087">
    <property type="entry name" value="DUF389"/>
    <property type="match status" value="1"/>
</dbReference>
<evidence type="ECO:0000313" key="2">
    <source>
        <dbReference type="EMBL" id="MEL4455817.1"/>
    </source>
</evidence>
<feature type="transmembrane region" description="Helical" evidence="1">
    <location>
        <begin position="121"/>
        <end position="142"/>
    </location>
</feature>
<keyword evidence="1" id="KW-0812">Transmembrane</keyword>
<dbReference type="InterPro" id="IPR005240">
    <property type="entry name" value="DUF389"/>
</dbReference>
<dbReference type="PANTHER" id="PTHR20992:SF9">
    <property type="entry name" value="AT15442P-RELATED"/>
    <property type="match status" value="1"/>
</dbReference>
<comment type="caution">
    <text evidence="2">The sequence shown here is derived from an EMBL/GenBank/DDBJ whole genome shotgun (WGS) entry which is preliminary data.</text>
</comment>
<feature type="transmembrane region" description="Helical" evidence="1">
    <location>
        <begin position="66"/>
        <end position="83"/>
    </location>
</feature>
<keyword evidence="3" id="KW-1185">Reference proteome</keyword>
<gene>
    <name evidence="2" type="ORF">AABB81_07910</name>
</gene>
<dbReference type="RefSeq" id="WP_342159780.1">
    <property type="nucleotide sequence ID" value="NZ_JBCDNA010000002.1"/>
</dbReference>
<feature type="transmembrane region" description="Helical" evidence="1">
    <location>
        <begin position="162"/>
        <end position="179"/>
    </location>
</feature>
<evidence type="ECO:0000256" key="1">
    <source>
        <dbReference type="SAM" id="Phobius"/>
    </source>
</evidence>
<feature type="transmembrane region" description="Helical" evidence="1">
    <location>
        <begin position="89"/>
        <end position="109"/>
    </location>
</feature>